<dbReference type="KEGG" id="mico:GDR74_13995"/>
<accession>A0A5P9K264</accession>
<dbReference type="AlphaFoldDB" id="A0A5P9K264"/>
<dbReference type="Proteomes" id="UP000325614">
    <property type="component" value="Chromosome"/>
</dbReference>
<dbReference type="EMBL" id="CP045423">
    <property type="protein sequence ID" value="QFU18148.1"/>
    <property type="molecule type" value="Genomic_DNA"/>
</dbReference>
<evidence type="ECO:0000313" key="2">
    <source>
        <dbReference type="EMBL" id="QFU18148.1"/>
    </source>
</evidence>
<dbReference type="RefSeq" id="WP_152587779.1">
    <property type="nucleotide sequence ID" value="NZ_CP045423.1"/>
</dbReference>
<dbReference type="InterPro" id="IPR022254">
    <property type="entry name" value="DUF3775"/>
</dbReference>
<keyword evidence="3" id="KW-1185">Reference proteome</keyword>
<organism evidence="2 3">
    <name type="scientific">Microvirga thermotolerans</name>
    <dbReference type="NCBI Taxonomy" id="2651334"/>
    <lineage>
        <taxon>Bacteria</taxon>
        <taxon>Pseudomonadati</taxon>
        <taxon>Pseudomonadota</taxon>
        <taxon>Alphaproteobacteria</taxon>
        <taxon>Hyphomicrobiales</taxon>
        <taxon>Methylobacteriaceae</taxon>
        <taxon>Microvirga</taxon>
    </lineage>
</organism>
<gene>
    <name evidence="2" type="ORF">GDR74_13995</name>
</gene>
<evidence type="ECO:0000256" key="1">
    <source>
        <dbReference type="SAM" id="MobiDB-lite"/>
    </source>
</evidence>
<dbReference type="Pfam" id="PF12616">
    <property type="entry name" value="DUF3775"/>
    <property type="match status" value="1"/>
</dbReference>
<feature type="region of interest" description="Disordered" evidence="1">
    <location>
        <begin position="23"/>
        <end position="45"/>
    </location>
</feature>
<protein>
    <submittedName>
        <fullName evidence="2">DUF3775 domain-containing protein</fullName>
    </submittedName>
</protein>
<name>A0A5P9K264_9HYPH</name>
<evidence type="ECO:0000313" key="3">
    <source>
        <dbReference type="Proteomes" id="UP000325614"/>
    </source>
</evidence>
<proteinExistence type="predicted"/>
<reference evidence="2 3" key="1">
    <citation type="submission" date="2019-10" db="EMBL/GenBank/DDBJ databases">
        <title>Isolation, Identification of Microvirga thermotolerans HR1, a novel thermophilic bacterium and Comparative Genomics of the genus Microvirga.</title>
        <authorList>
            <person name="Li J."/>
            <person name="Zhang W."/>
            <person name="Lin M."/>
            <person name="Wang J."/>
        </authorList>
    </citation>
    <scope>NUCLEOTIDE SEQUENCE [LARGE SCALE GENOMIC DNA]</scope>
    <source>
        <strain evidence="2 3">HR1</strain>
    </source>
</reference>
<sequence length="131" mass="14104">MDIGVDKVCDLIARVKAVDVKEGVTDPDSGSNPIDDGNLDALTTNPDDMTEEEIREVVAGLNDDERADLIALVYIGRGDMEPQEWADAVRLAREREASSVLSTADWLIGIPNLGDLLDEGLHLLGRSCGEA</sequence>